<dbReference type="EMBL" id="MLJW01000127">
    <property type="protein sequence ID" value="OIQ97827.1"/>
    <property type="molecule type" value="Genomic_DNA"/>
</dbReference>
<protein>
    <submittedName>
        <fullName evidence="1">Uncharacterized protein</fullName>
    </submittedName>
</protein>
<reference evidence="1" key="1">
    <citation type="submission" date="2016-10" db="EMBL/GenBank/DDBJ databases">
        <title>Sequence of Gallionella enrichment culture.</title>
        <authorList>
            <person name="Poehlein A."/>
            <person name="Muehling M."/>
            <person name="Daniel R."/>
        </authorList>
    </citation>
    <scope>NUCLEOTIDE SEQUENCE</scope>
</reference>
<comment type="caution">
    <text evidence="1">The sequence shown here is derived from an EMBL/GenBank/DDBJ whole genome shotgun (WGS) entry which is preliminary data.</text>
</comment>
<sequence>MKASVDETNWAKFEAAIRDMFPVDEATKLLAHAREHYMAPSTKRWREALRESERSQRLGYVRGLIRGLPR</sequence>
<name>A0A1J5S7R6_9ZZZZ</name>
<proteinExistence type="predicted"/>
<evidence type="ECO:0000313" key="1">
    <source>
        <dbReference type="EMBL" id="OIQ97827.1"/>
    </source>
</evidence>
<organism evidence="1">
    <name type="scientific">mine drainage metagenome</name>
    <dbReference type="NCBI Taxonomy" id="410659"/>
    <lineage>
        <taxon>unclassified sequences</taxon>
        <taxon>metagenomes</taxon>
        <taxon>ecological metagenomes</taxon>
    </lineage>
</organism>
<dbReference type="AlphaFoldDB" id="A0A1J5S7R6"/>
<accession>A0A1J5S7R6</accession>
<gene>
    <name evidence="1" type="ORF">GALL_201520</name>
</gene>